<keyword evidence="7" id="KW-0012">Acyltransferase</keyword>
<dbReference type="InterPro" id="IPR050091">
    <property type="entry name" value="PKS_NRPS_Biosynth_Enz"/>
</dbReference>
<dbReference type="Pfam" id="PF13602">
    <property type="entry name" value="ADH_zinc_N_2"/>
    <property type="match status" value="1"/>
</dbReference>
<dbReference type="InterPro" id="IPR020841">
    <property type="entry name" value="PKS_Beta-ketoAc_synthase_dom"/>
</dbReference>
<dbReference type="Gene3D" id="3.40.366.10">
    <property type="entry name" value="Malonyl-Coenzyme A Acyl Carrier Protein, domain 2"/>
    <property type="match status" value="2"/>
</dbReference>
<keyword evidence="5" id="KW-0045">Antibiotic biosynthesis</keyword>
<dbReference type="SMART" id="SM00823">
    <property type="entry name" value="PKS_PP"/>
    <property type="match status" value="2"/>
</dbReference>
<feature type="active site" description="Proton donor; for dehydratase activity" evidence="8">
    <location>
        <position position="1165"/>
    </location>
</feature>
<reference evidence="13 14" key="1">
    <citation type="journal article" date="2001" name="Proc. Natl. Acad. Sci. U.S.A.">
        <title>Genome sequence of an industrial microorganism Streptomyces avermitilis: deducing the ability of producing secondary metabolites.</title>
        <authorList>
            <person name="Omura S."/>
            <person name="Ikeda H."/>
            <person name="Ishikawa J."/>
            <person name="Hanamoto A."/>
            <person name="Takahashi C."/>
            <person name="Shinose M."/>
            <person name="Takahashi Y."/>
            <person name="Horikawa H."/>
            <person name="Nakazawa H."/>
            <person name="Osonoe T."/>
            <person name="Kikuchi H."/>
            <person name="Shiba T."/>
            <person name="Sakaki Y."/>
            <person name="Hattori M."/>
        </authorList>
    </citation>
    <scope>NUCLEOTIDE SEQUENCE [LARGE SCALE GENOMIC DNA]</scope>
    <source>
        <strain evidence="14">ATCC 31267 / DSM 46492 / JCM 5070 / NBRC 14893 / NCIMB 12804 / NRRL 8165 / MA-4680</strain>
    </source>
</reference>
<feature type="domain" description="Carrier" evidence="10">
    <location>
        <begin position="3815"/>
        <end position="3890"/>
    </location>
</feature>
<dbReference type="GO" id="GO:0004315">
    <property type="term" value="F:3-oxoacyl-[acyl-carrier-protein] synthase activity"/>
    <property type="evidence" value="ECO:0007669"/>
    <property type="project" value="InterPro"/>
</dbReference>
<dbReference type="Gene3D" id="3.30.70.3290">
    <property type="match status" value="2"/>
</dbReference>
<dbReference type="FunFam" id="3.40.47.10:FF:000019">
    <property type="entry name" value="Polyketide synthase type I"/>
    <property type="match status" value="2"/>
</dbReference>
<evidence type="ECO:0000256" key="9">
    <source>
        <dbReference type="SAM" id="MobiDB-lite"/>
    </source>
</evidence>
<feature type="active site" description="Proton acceptor; for dehydratase activity" evidence="8">
    <location>
        <position position="2771"/>
    </location>
</feature>
<dbReference type="InterPro" id="IPR032821">
    <property type="entry name" value="PKS_assoc"/>
</dbReference>
<sequence>MAADLRQAHRRIKKLEADDTEPIAIVGMACRLPGGVGSPDQLWDLVRRGEDAVTGMPTDRGWELGELYDPDPDHPGTSYATEGGFLRGATEFDAEFFGVSPREALAMDPQQRLLLETAWEALENTGLDPRSLAGSRTGVFTGLMYHDYASGPGALPDEVEGYLSTGMAASVASGRISYFLGLEGPAVTLDTACSSSLVALHLAVQALRDEECDLALAGGATIMSTPATFVENSRQRGLARDGRCKSFAAAADGVGWGEGSALLVVERLSDARRRGHQVLAIVRGSAVNQDGASNGLTSPNGPSQQRVIQQALASARLGVADVDVVEAHGTGTTLGDPIEAQALLATYGRERSAEQPLWLGSVKSNIGHTQAAAGAAGIIKMVQAMRHEQLPRTLHVDRPTPEVDWSEGAVELLTENRPWPRGDRPRRAGVSSFGISGTNVHVILEEPAPADLDADGPAGASGSAGADGPAGADGSVTSIASGTSDTSGASIASGASVAGAQVVPVVLSAATPAALPAQAARLHAHLLDHPDLPLDDVACALATTRTAFEHRAVLLAGDRAELLDSLAELGRGGSPAGLVSGLAGEVRGAFLFTGQGAQRPGMGRELYEAFPAYARALDAVCAELDARLDRPLLPLLLAAPDSEEARLLDRTLYTQSATFALGVALFRLLEEWGVRPRLLSGHSVGELTAAHVSGMLSLADASELVTARGRLMQELPEGGAMVSVAATWDEVLPLLAGHESVAGVAAVNGPGSVVVSGDEDVVTAVAAHFTGLGRRTRRLPVSHAFHSPLMDPVVDPLRQVAARLTFGPPAIPVVSSVTGTLLEPAAWADPAYWARQAREPVRFHDVVRALDAEGVTVFLELGADAALTSMAEETLASMAEETLAETGTAGAVVAPALRRNRPEVRTLTALLAQAHTAGVPVDWAAFFAGRAGRRVPLPTYAFQGTRYWLRGVPGAGDMAAAGLAPAEHPLLGAVLVPAAGGGRLFTGRLSTDSLPWLADHAIGDTVLLPGTAVAELALWAGTYLGLDSVGDLTLELPLVLPSSGGLRVQLAVGAPDESGEREFALYAQAEESAEEVWTRHAGGTLTTARTRPGDELTAWPPAGAEELDVDGFYADLADAGFQYGPAFQGLRAVWRRGEEVYVEVRLPDEVATGAGEFGLHPALADAALHASAFVPGEFGREQRGRLPFAWRGVALHAAGASFLRVRLTPTGADSLSLFFADAAGEAVATVDSLVVRPAGRIAAPDGASDALFVPSWAPVGAAEPEGRWAVLGSGPLTGLAGAERHPGLAGLGAALDAGAGMPEFVVATAGPSEGSGGADAADDLAGQERDLAGQAHDLAGRALDLVRSWLADERFADSRLVAVTWNAVAVGEGDPLDPVQAAAWGLLSSAVTEHPGRIVLVDVDGTPRSLAAVRSAAGSDEPRVALRDGRAFAPRLTRAVADDAVAGDAVPREIDPHGTALITGGTGTLGALLARHLVTRHGVTSLLLTSRRGPHAPGATELVAELTAAGAHVTVTACDTTDPEQLATLLTTIPTEHPLTTVIHTAGTLDDATTTKLTDTQLHTVLQPKIDAATHLHHLTLHHPVTTFVLYSSAAGQLGTAGQANYAAANTYLDALAHHRRTHGHPATSLAWGFWNQRSDMTAEVDEQTRRRMAGAGVLPISEEQGAALFDAALALDAPVAVPLPLDLGALRAQAAVGTLPPLFRGLVRAPVRRAAGAVDGAGAQGAFAARLRALPRADQIRLLVDLVRTHAATALGHPTPDGLDARRTFRELGFDSLAAIELRNGVGAATGLRLPATLVFDHPTPSAVAEVLLGELTGGQEASPAPRASAAVEPGEPIAIVGMACRYPGGVASPEELWELVAAGRDAIGDMPEDRGWNVEELYDPELARPGTSYVREGGFLYDAAEFDPEFFGISPREALAMDPQQRLLLETSWEALERAGIDPRAVRGSRTGVFAGVMYHDYGADQAVLPEEVEGFIGTGSAGSVASGRIAFTLGLEGPAVTLDTACSSSLVALHLAAQALRTGECDLALAGGVTVMSTPGVFVELSRQGGLSPDGRCRSFAESADGTGWGEGAGLLLVERLSDARRNGHPVLAVVRGTAVNQDGASNGLTAPNGPAQQRVIEQALANARLGGADVDVVEAHGTGTTLGDPIEAQALLATYGRERSAEQPLWLGSVKSNLGHTQAAAGAAGIIKMIMAMRYGVLPRTLHVDRPSPEVDWSPGTVELLTEEREWPDAGRPRRAAVSSFGISGTNAHVILEQPPADDEPGTSGTVPGGVVPWVLSGHDRAALYAQAERLVAHVAARPELSVADVGRTLTGRARLSHRAVVLGGDRDELLAAAAGLARRAGEPDEALPPGVVEGSVLGDDRVVFVFPGQGAQWAGMAAELLVSAPVFRARIEECEEALRPYVDWSLLAVLRQEPGTPPWDRVDVVQPALWAVMVSLAALWRSYGVEPDAVLGHSQGEIAAACVCGALDLADGARVVALRARAIGSTLAGRGGMVSVALPSAAARELIAGWPGRVSVASVNGPVSTVVAGDPDALDELLARCADDGVRARRIPVDYASHTSQVAEIEGDLAAELAGLTPRSSAIPFFSTLTGAPLDTAKLDAGYWYQNLRHTVEFEAATRAALDQGFTVFAEISPHPVLVPSVQDTIDDTGRTAVAVGSLRRDDGGARRFFTSAAELGVLGVGVDWPAVFDGTGARQVDLPTYAFRRRRFWLESRRGAGDLSATGLEAAGHPLLGAAVSLAGGEGVLLTGRLSGRSHPWLLDHAVSGTVLLPGTAFVDLAIRAGDHLGRPHLEELTLQAPLLLGSGPKDEVTVQVRATPDGETGTCTVTVHSRTGEDDWTLHATGTLGLDAPEEPAPDPAWPPAGAEPVDTEGVYDGLAEGGYHYGPAFQGLRAVWRRDGELFAEIRLPDGEREEAAHYGVHPALLDAALHAMVLAGDQEAGVKLPFSWTGVHLYATGATAARVRLTPSGDQLALLLTDETGRPVVSVRSLVTRPAALAAPGRSTGGALEEALLHLHWTPLTVTVDEPAPSYALVGADLFGLAGDRAGVRVGADLDELGAADGPVPDIVVHCLAPGAPGDPAAAAHTAAQETLDRVRAWLADERFGSARLVFVSSGAVAAGDDEDVTDLGNAASWGLVTSAVSEHPDRFALVDLDGTAESREVFAAALGCAEPRLAIRGGTVTAPRLARAQAHPALLPPPGPTPWRLESTGRGTIENVALVPCPEVLDPLGPGQVRIAVHAVGLNFRDVVVALGMVEGQNGIGGDVAGTVLETGAGVGNVAVGDRVLGLCSDSFGPVAVCDHRFLAPMPDGWSYEQAAAVPITHLTAYYGLVDLADVQPGDSVLVHAAAGGVGIAAVQLARHLGAEVYGTASPGKWRTLRDHGLDAGHIANSRTLEFEQWFMEGSSGCGMDVVLDCLAGEFVDAGLRLLPRGGRFLEMGKTDKRDPARVAAAYPGVAYQAYDLMEAGPDRIQEMLVAVLELYRAGVLVPPPVTTYDLRRAREAMRDLSQAKLVGKAVLTVPRGIDPHGTALITGGTGTLGALLARHLVTRHGVTSLLLTSRRGPHAPGATELVAELTAAGAHVTVTACDTTDPEQLATLLTTIPTEHPLTTVIHTAGTLDDATTTTLTDTQLHTVLQPKIDAATHLHHLTLHHPVTTFVLYSSAAGQLGTAGQANYAAANTYLDALAHHRRTHGHPATSLAWGFWNQRSDMTGHLGDAEVERMERAGMRPLDNEEGLALFDLACGADVPLQVITRLTASALRADPDSVPPLFRGLVQGTSRRVVRSGGDGAELRTRLTGLPPAEQLRRLLDLVRSNAATVLGHASAGAIAAEQSFSELGFDSLTAVEFRNRLGAATGLRLPATLVFEHPTPAALAGELLTQLAPAGLSGAEAALSQVDALEAALAAVTADDGDRDRVTRRLRGLLAQWSTGDAEPAAADALDDLDAASTDDLFDAIDQGFGL</sequence>
<feature type="domain" description="Carrier" evidence="10">
    <location>
        <begin position="1742"/>
        <end position="1817"/>
    </location>
</feature>
<dbReference type="SMART" id="SM00827">
    <property type="entry name" value="PKS_AT"/>
    <property type="match status" value="2"/>
</dbReference>
<dbReference type="InterPro" id="IPR049552">
    <property type="entry name" value="PKS_DH_N"/>
</dbReference>
<dbReference type="PANTHER" id="PTHR43775:SF51">
    <property type="entry name" value="INACTIVE PHENOLPHTHIOCEROL SYNTHESIS POLYKETIDE SYNTHASE TYPE I PKS1-RELATED"/>
    <property type="match status" value="1"/>
</dbReference>
<dbReference type="InterPro" id="IPR001227">
    <property type="entry name" value="Ac_transferase_dom_sf"/>
</dbReference>
<dbReference type="Gene3D" id="3.40.50.11460">
    <property type="match status" value="1"/>
</dbReference>
<dbReference type="InterPro" id="IPR013154">
    <property type="entry name" value="ADH-like_N"/>
</dbReference>
<dbReference type="Gene3D" id="1.10.1200.10">
    <property type="entry name" value="ACP-like"/>
    <property type="match status" value="2"/>
</dbReference>
<reference evidence="13 14" key="2">
    <citation type="journal article" date="2003" name="Nat. Biotechnol.">
        <title>Complete genome sequence and comparative analysis of the industrial microorganism Streptomyces avermitilis.</title>
        <authorList>
            <person name="Ikeda H."/>
            <person name="Ishikawa J."/>
            <person name="Hanamoto A."/>
            <person name="Shinose M."/>
            <person name="Kikuchi H."/>
            <person name="Shiba T."/>
            <person name="Sakaki Y."/>
            <person name="Hattori M."/>
            <person name="Omura S."/>
        </authorList>
    </citation>
    <scope>NUCLEOTIDE SEQUENCE [LARGE SCALE GENOMIC DNA]</scope>
    <source>
        <strain evidence="14">ATCC 31267 / DSM 46492 / JCM 5070 / NBRC 14893 / NCIMB 12804 / NRRL 8165 / MA-4680</strain>
    </source>
</reference>
<dbReference type="InterPro" id="IPR049551">
    <property type="entry name" value="PKS_DH_C"/>
</dbReference>
<keyword evidence="3" id="KW-0597">Phosphoprotein</keyword>
<dbReference type="Pfam" id="PF22953">
    <property type="entry name" value="SpnB_Rossmann"/>
    <property type="match status" value="2"/>
</dbReference>
<dbReference type="Pfam" id="PF00109">
    <property type="entry name" value="ketoacyl-synt"/>
    <property type="match status" value="2"/>
</dbReference>
<dbReference type="SMART" id="SM01294">
    <property type="entry name" value="PKS_PP_betabranch"/>
    <property type="match status" value="2"/>
</dbReference>
<dbReference type="KEGG" id="sma:SAVERM_2892"/>
<feature type="region of interest" description="N-terminal hotdog fold" evidence="8">
    <location>
        <begin position="2739"/>
        <end position="2862"/>
    </location>
</feature>
<protein>
    <submittedName>
        <fullName evidence="13">Modular polyketide synthase</fullName>
    </submittedName>
</protein>
<dbReference type="CDD" id="cd08956">
    <property type="entry name" value="KR_3_FAS_SDR_x"/>
    <property type="match status" value="2"/>
</dbReference>
<dbReference type="SMART" id="SM00829">
    <property type="entry name" value="PKS_ER"/>
    <property type="match status" value="1"/>
</dbReference>
<dbReference type="InterPro" id="IPR011032">
    <property type="entry name" value="GroES-like_sf"/>
</dbReference>
<feature type="region of interest" description="C-terminal hotdog fold" evidence="8">
    <location>
        <begin position="2874"/>
        <end position="3010"/>
    </location>
</feature>
<dbReference type="Proteomes" id="UP000000428">
    <property type="component" value="Chromosome"/>
</dbReference>
<accession>Q79ZC7</accession>
<dbReference type="EMBL" id="BA000030">
    <property type="protein sequence ID" value="BAC70603.1"/>
    <property type="molecule type" value="Genomic_DNA"/>
</dbReference>
<organism evidence="13 14">
    <name type="scientific">Streptomyces avermitilis (strain ATCC 31267 / DSM 46492 / JCM 5070 / NBRC 14893 / NCIMB 12804 / NRRL 8165 / MA-4680)</name>
    <dbReference type="NCBI Taxonomy" id="227882"/>
    <lineage>
        <taxon>Bacteria</taxon>
        <taxon>Bacillati</taxon>
        <taxon>Actinomycetota</taxon>
        <taxon>Actinomycetes</taxon>
        <taxon>Kitasatosporales</taxon>
        <taxon>Streptomycetaceae</taxon>
        <taxon>Streptomyces</taxon>
    </lineage>
</organism>
<dbReference type="eggNOG" id="COG3321">
    <property type="taxonomic scope" value="Bacteria"/>
</dbReference>
<keyword evidence="6" id="KW-0511">Multifunctional enzyme</keyword>
<evidence type="ECO:0000256" key="3">
    <source>
        <dbReference type="ARBA" id="ARBA00022553"/>
    </source>
</evidence>
<dbReference type="Gene3D" id="3.40.47.10">
    <property type="match status" value="2"/>
</dbReference>
<dbReference type="InterPro" id="IPR016036">
    <property type="entry name" value="Malonyl_transacylase_ACP-bd"/>
</dbReference>
<feature type="active site" description="Proton donor; for dehydratase activity" evidence="8">
    <location>
        <position position="2935"/>
    </location>
</feature>
<dbReference type="SUPFAM" id="SSF55048">
    <property type="entry name" value="Probable ACP-binding domain of malonyl-CoA ACP transacylase"/>
    <property type="match status" value="2"/>
</dbReference>
<dbReference type="PROSITE" id="PS00012">
    <property type="entry name" value="PHOSPHOPANTETHEINE"/>
    <property type="match status" value="1"/>
</dbReference>
<feature type="domain" description="PKS/mFAS DH" evidence="12">
    <location>
        <begin position="968"/>
        <end position="1244"/>
    </location>
</feature>
<dbReference type="FunFam" id="3.40.50.720:FF:000209">
    <property type="entry name" value="Polyketide synthase Pks12"/>
    <property type="match status" value="1"/>
</dbReference>
<feature type="domain" description="Ketosynthase family 3 (KS3)" evidence="11">
    <location>
        <begin position="1836"/>
        <end position="2262"/>
    </location>
</feature>
<dbReference type="FunFam" id="3.90.180.10:FF:000032">
    <property type="entry name" value="Probable polyketide synthase pks1"/>
    <property type="match status" value="1"/>
</dbReference>
<proteinExistence type="predicted"/>
<dbReference type="Pfam" id="PF02801">
    <property type="entry name" value="Ketoacyl-synt_C"/>
    <property type="match status" value="2"/>
</dbReference>
<dbReference type="Pfam" id="PF00550">
    <property type="entry name" value="PP-binding"/>
    <property type="match status" value="2"/>
</dbReference>
<dbReference type="CDD" id="cd00833">
    <property type="entry name" value="PKS"/>
    <property type="match status" value="2"/>
</dbReference>
<feature type="region of interest" description="N-terminal hotdog fold" evidence="8">
    <location>
        <begin position="968"/>
        <end position="1092"/>
    </location>
</feature>
<feature type="region of interest" description="Disordered" evidence="9">
    <location>
        <begin position="449"/>
        <end position="490"/>
    </location>
</feature>
<dbReference type="PANTHER" id="PTHR43775">
    <property type="entry name" value="FATTY ACID SYNTHASE"/>
    <property type="match status" value="1"/>
</dbReference>
<evidence type="ECO:0000259" key="12">
    <source>
        <dbReference type="PROSITE" id="PS52019"/>
    </source>
</evidence>
<dbReference type="InterPro" id="IPR020806">
    <property type="entry name" value="PKS_PP-bd"/>
</dbReference>
<dbReference type="InterPro" id="IPR002364">
    <property type="entry name" value="Quin_OxRdtase/zeta-crystal_CS"/>
</dbReference>
<dbReference type="InterPro" id="IPR009081">
    <property type="entry name" value="PP-bd_ACP"/>
</dbReference>
<dbReference type="InterPro" id="IPR006162">
    <property type="entry name" value="Ppantetheine_attach_site"/>
</dbReference>
<evidence type="ECO:0000256" key="5">
    <source>
        <dbReference type="ARBA" id="ARBA00023194"/>
    </source>
</evidence>
<dbReference type="GO" id="GO:0006633">
    <property type="term" value="P:fatty acid biosynthetic process"/>
    <property type="evidence" value="ECO:0007669"/>
    <property type="project" value="InterPro"/>
</dbReference>
<feature type="region of interest" description="C-terminal hotdog fold" evidence="8">
    <location>
        <begin position="1104"/>
        <end position="1244"/>
    </location>
</feature>
<dbReference type="GO" id="GO:0016491">
    <property type="term" value="F:oxidoreductase activity"/>
    <property type="evidence" value="ECO:0007669"/>
    <property type="project" value="InterPro"/>
</dbReference>
<dbReference type="InterPro" id="IPR020807">
    <property type="entry name" value="PKS_DH"/>
</dbReference>
<dbReference type="Pfam" id="PF16197">
    <property type="entry name" value="KAsynt_C_assoc"/>
    <property type="match status" value="2"/>
</dbReference>
<evidence type="ECO:0000256" key="6">
    <source>
        <dbReference type="ARBA" id="ARBA00023268"/>
    </source>
</evidence>
<dbReference type="SMART" id="SM00826">
    <property type="entry name" value="PKS_DH"/>
    <property type="match status" value="2"/>
</dbReference>
<dbReference type="InterPro" id="IPR016039">
    <property type="entry name" value="Thiolase-like"/>
</dbReference>
<dbReference type="eggNOG" id="COG0604">
    <property type="taxonomic scope" value="Bacteria"/>
</dbReference>
<dbReference type="Gene3D" id="3.40.50.720">
    <property type="entry name" value="NAD(P)-binding Rossmann-like Domain"/>
    <property type="match status" value="2"/>
</dbReference>
<evidence type="ECO:0000259" key="11">
    <source>
        <dbReference type="PROSITE" id="PS52004"/>
    </source>
</evidence>
<dbReference type="Pfam" id="PF14765">
    <property type="entry name" value="PS-DH"/>
    <property type="match status" value="2"/>
</dbReference>
<dbReference type="InterPro" id="IPR013968">
    <property type="entry name" value="PKS_KR"/>
</dbReference>
<dbReference type="Pfam" id="PF22621">
    <property type="entry name" value="CurL-like_PKS_C"/>
    <property type="match status" value="1"/>
</dbReference>
<dbReference type="InterPro" id="IPR036291">
    <property type="entry name" value="NAD(P)-bd_dom_sf"/>
</dbReference>
<dbReference type="PROSITE" id="PS00606">
    <property type="entry name" value="KS3_1"/>
    <property type="match status" value="2"/>
</dbReference>
<dbReference type="HOGENOM" id="CLU_000022_35_8_11"/>
<dbReference type="FunFam" id="1.10.1200.10:FF:000007">
    <property type="entry name" value="Probable polyketide synthase pks17"/>
    <property type="match status" value="2"/>
</dbReference>
<dbReference type="GO" id="GO:0004312">
    <property type="term" value="F:fatty acid synthase activity"/>
    <property type="evidence" value="ECO:0007669"/>
    <property type="project" value="TreeGrafter"/>
</dbReference>
<evidence type="ECO:0000259" key="10">
    <source>
        <dbReference type="PROSITE" id="PS50075"/>
    </source>
</evidence>
<dbReference type="GO" id="GO:0008270">
    <property type="term" value="F:zinc ion binding"/>
    <property type="evidence" value="ECO:0007669"/>
    <property type="project" value="InterPro"/>
</dbReference>
<evidence type="ECO:0000256" key="4">
    <source>
        <dbReference type="ARBA" id="ARBA00022679"/>
    </source>
</evidence>
<dbReference type="InterPro" id="IPR016035">
    <property type="entry name" value="Acyl_Trfase/lysoPLipase"/>
</dbReference>
<keyword evidence="14" id="KW-1185">Reference proteome</keyword>
<comment type="pathway">
    <text evidence="1">Antibiotic biosynthesis.</text>
</comment>
<dbReference type="GO" id="GO:0033068">
    <property type="term" value="P:macrolide biosynthetic process"/>
    <property type="evidence" value="ECO:0007669"/>
    <property type="project" value="UniProtKB-ARBA"/>
</dbReference>
<dbReference type="SMART" id="SM00822">
    <property type="entry name" value="PKS_KR"/>
    <property type="match status" value="2"/>
</dbReference>
<feature type="domain" description="PKS/mFAS DH" evidence="12">
    <location>
        <begin position="2739"/>
        <end position="3010"/>
    </location>
</feature>
<dbReference type="FunFam" id="3.40.366.10:FF:000002">
    <property type="entry name" value="Probable polyketide synthase 2"/>
    <property type="match status" value="1"/>
</dbReference>
<gene>
    <name evidence="13" type="primary">olmA4</name>
    <name evidence="13" type="ORF">SAVERM_2892</name>
</gene>
<evidence type="ECO:0000256" key="8">
    <source>
        <dbReference type="PROSITE-ProRule" id="PRU01363"/>
    </source>
</evidence>
<dbReference type="InterPro" id="IPR018201">
    <property type="entry name" value="Ketoacyl_synth_AS"/>
</dbReference>
<dbReference type="SUPFAM" id="SSF47336">
    <property type="entry name" value="ACP-like"/>
    <property type="match status" value="2"/>
</dbReference>
<evidence type="ECO:0000256" key="1">
    <source>
        <dbReference type="ARBA" id="ARBA00004792"/>
    </source>
</evidence>
<dbReference type="Gene3D" id="3.10.129.110">
    <property type="entry name" value="Polyketide synthase dehydratase"/>
    <property type="match status" value="2"/>
</dbReference>
<dbReference type="SMART" id="SM00825">
    <property type="entry name" value="PKS_KS"/>
    <property type="match status" value="2"/>
</dbReference>
<dbReference type="SUPFAM" id="SSF52151">
    <property type="entry name" value="FabD/lysophospholipase-like"/>
    <property type="match status" value="2"/>
</dbReference>
<dbReference type="InterPro" id="IPR020843">
    <property type="entry name" value="ER"/>
</dbReference>
<dbReference type="PROSITE" id="PS52004">
    <property type="entry name" value="KS3_2"/>
    <property type="match status" value="2"/>
</dbReference>
<dbReference type="SUPFAM" id="SSF51735">
    <property type="entry name" value="NAD(P)-binding Rossmann-fold domains"/>
    <property type="match status" value="5"/>
</dbReference>
<dbReference type="InterPro" id="IPR049900">
    <property type="entry name" value="PKS_mFAS_DH"/>
</dbReference>
<dbReference type="Gene3D" id="3.90.180.10">
    <property type="entry name" value="Medium-chain alcohol dehydrogenases, catalytic domain"/>
    <property type="match status" value="1"/>
</dbReference>
<keyword evidence="2" id="KW-0596">Phosphopantetheine</keyword>
<dbReference type="InterPro" id="IPR057326">
    <property type="entry name" value="KR_dom"/>
</dbReference>
<dbReference type="InterPro" id="IPR014030">
    <property type="entry name" value="Ketoacyl_synth_N"/>
</dbReference>
<dbReference type="Pfam" id="PF00698">
    <property type="entry name" value="Acyl_transf_1"/>
    <property type="match status" value="2"/>
</dbReference>
<dbReference type="SUPFAM" id="SSF50129">
    <property type="entry name" value="GroES-like"/>
    <property type="match status" value="1"/>
</dbReference>
<dbReference type="InterPro" id="IPR014031">
    <property type="entry name" value="Ketoacyl_synth_C"/>
</dbReference>
<name>Q79ZC7_STRAW</name>
<reference evidence="13 14" key="3">
    <citation type="journal article" date="2014" name="J. Ind. Microbiol. Biotechnol.">
        <title>Genome mining of the Streptomyces avermitilis genome and development of genome-minimized hosts for heterologous expression of biosynthetic gene clusters.</title>
        <authorList>
            <person name="Ikeda H."/>
            <person name="Shin-ya K."/>
            <person name="Omura S."/>
        </authorList>
    </citation>
    <scope>NUCLEOTIDE SEQUENCE [LARGE SCALE GENOMIC DNA]</scope>
    <source>
        <strain evidence="14">ATCC 31267 / DSM 46492 / JCM 5070 / NBRC 14893 / NCIMB 12804 / NRRL 8165 / MA-4680</strain>
    </source>
</reference>
<feature type="domain" description="Ketosynthase family 3 (KS3)" evidence="11">
    <location>
        <begin position="20"/>
        <end position="446"/>
    </location>
</feature>
<dbReference type="InterPro" id="IPR055123">
    <property type="entry name" value="SpnB-like_Rossmann"/>
</dbReference>
<feature type="active site" description="Proton acceptor; for dehydratase activity" evidence="8">
    <location>
        <position position="1000"/>
    </location>
</feature>
<dbReference type="CDD" id="cd05195">
    <property type="entry name" value="enoyl_red"/>
    <property type="match status" value="1"/>
</dbReference>
<dbReference type="Pfam" id="PF08659">
    <property type="entry name" value="KR"/>
    <property type="match status" value="2"/>
</dbReference>
<dbReference type="GO" id="GO:0031177">
    <property type="term" value="F:phosphopantetheine binding"/>
    <property type="evidence" value="ECO:0007669"/>
    <property type="project" value="InterPro"/>
</dbReference>
<dbReference type="InterPro" id="IPR042104">
    <property type="entry name" value="PKS_dehydratase_sf"/>
</dbReference>
<dbReference type="InterPro" id="IPR014043">
    <property type="entry name" value="Acyl_transferase_dom"/>
</dbReference>
<dbReference type="InterPro" id="IPR036736">
    <property type="entry name" value="ACP-like_sf"/>
</dbReference>
<dbReference type="PROSITE" id="PS01162">
    <property type="entry name" value="QOR_ZETA_CRYSTAL"/>
    <property type="match status" value="1"/>
</dbReference>
<dbReference type="PROSITE" id="PS50075">
    <property type="entry name" value="CARRIER"/>
    <property type="match status" value="2"/>
</dbReference>
<dbReference type="PROSITE" id="PS52019">
    <property type="entry name" value="PKS_MFAS_DH"/>
    <property type="match status" value="2"/>
</dbReference>
<keyword evidence="4" id="KW-0808">Transferase</keyword>
<dbReference type="Pfam" id="PF08240">
    <property type="entry name" value="ADH_N"/>
    <property type="match status" value="1"/>
</dbReference>
<evidence type="ECO:0000313" key="13">
    <source>
        <dbReference type="EMBL" id="BAC70603.1"/>
    </source>
</evidence>
<evidence type="ECO:0000256" key="2">
    <source>
        <dbReference type="ARBA" id="ARBA00022450"/>
    </source>
</evidence>
<dbReference type="Pfam" id="PF21089">
    <property type="entry name" value="PKS_DH_N"/>
    <property type="match status" value="2"/>
</dbReference>
<evidence type="ECO:0000256" key="7">
    <source>
        <dbReference type="ARBA" id="ARBA00023315"/>
    </source>
</evidence>
<evidence type="ECO:0000313" key="14">
    <source>
        <dbReference type="Proteomes" id="UP000000428"/>
    </source>
</evidence>
<dbReference type="SUPFAM" id="SSF53901">
    <property type="entry name" value="Thiolase-like"/>
    <property type="match status" value="2"/>
</dbReference>